<dbReference type="Proteomes" id="UP001174205">
    <property type="component" value="Unassembled WGS sequence"/>
</dbReference>
<dbReference type="EMBL" id="JAROCD010000009">
    <property type="protein sequence ID" value="MDN4603381.1"/>
    <property type="molecule type" value="Genomic_DNA"/>
</dbReference>
<sequence length="720" mass="83190">MDLFSIYFSRNLKVIIAERKGKLPVRILATALKNLESLGYTFSTKLIDVLRTWERSGFVSWFERLMGELQQMKEIDLQETIMYPRFPKQKMNIQESQLYLNVLMHSWRQQFPEHENEQEQRILWLDKLRLRVIQLGSEADFYQVGINLLATKAVLKPVARDQLIWFATEYEGWSAYEPEPGQIPVRENAAVYCAALLKVGRASLEQFQRHLQTATDILCLAVACSDGDVTLKENTRFRSFKRSERRVILALLEASSDPLEDLFRYKGRWLRLAERLHPGEYQHRYPRAVAALNQLRRGERPLTFHGRVERAFEQKDNQLILETLTERPIELVGQLDRMIRSGVPVQHVIGKLEVVEEMVSTRALLRLLAHFSTRNEFQARRSFFPKGNTANLYVSTKPLQPISLEDIHTVISAVEHILLKRFAGLPPLGNVYIDERLQDFTVPWRKRRASESIRALSCASWLSLPTGDTVRFFVWWKEGMMGDKPTGRVDADLSSVLYDPMWRYMDQTSCTYRQADEYQAAQSGNMVNAPDGVAKYTDVHLPSVSRSGARYMVIMVNAFTADAFKDLPECYAGWIMRQAPQSDEMFEPSTVQERMELTTESRICIPAVIDIHERRILWCDLGLKRHPKSQHPEENNKADLAWIARAMTELKRPDLYTLFMLHAKARGTLVETLGMANLVFTAELESNRVAEVAEYLTEGPPVDRTVITPLEQDYITKHFL</sequence>
<organism evidence="1 2">
    <name type="scientific">Paenibacillus vandeheii</name>
    <dbReference type="NCBI Taxonomy" id="3035917"/>
    <lineage>
        <taxon>Bacteria</taxon>
        <taxon>Bacillati</taxon>
        <taxon>Bacillota</taxon>
        <taxon>Bacilli</taxon>
        <taxon>Bacillales</taxon>
        <taxon>Paenibacillaceae</taxon>
        <taxon>Paenibacillus</taxon>
    </lineage>
</organism>
<name>A0ABT8JE63_9BACL</name>
<proteinExistence type="predicted"/>
<accession>A0ABT8JE63</accession>
<reference evidence="1" key="1">
    <citation type="submission" date="2023-03" db="EMBL/GenBank/DDBJ databases">
        <title>MT1 and MT2 Draft Genomes of Novel Species.</title>
        <authorList>
            <person name="Venkateswaran K."/>
        </authorList>
    </citation>
    <scope>NUCLEOTIDE SEQUENCE</scope>
    <source>
        <strain evidence="1">F6_3S_P_1C</strain>
    </source>
</reference>
<comment type="caution">
    <text evidence="1">The sequence shown here is derived from an EMBL/GenBank/DDBJ whole genome shotgun (WGS) entry which is preliminary data.</text>
</comment>
<keyword evidence="2" id="KW-1185">Reference proteome</keyword>
<protein>
    <submittedName>
        <fullName evidence="1">Cytoplasmic protein</fullName>
    </submittedName>
</protein>
<gene>
    <name evidence="1" type="ORF">P5G61_19230</name>
</gene>
<dbReference type="RefSeq" id="WP_301247983.1">
    <property type="nucleotide sequence ID" value="NZ_JAROCD010000009.1"/>
</dbReference>
<evidence type="ECO:0000313" key="1">
    <source>
        <dbReference type="EMBL" id="MDN4603381.1"/>
    </source>
</evidence>
<evidence type="ECO:0000313" key="2">
    <source>
        <dbReference type="Proteomes" id="UP001174205"/>
    </source>
</evidence>